<organism evidence="4">
    <name type="scientific">Fundidesulfovibrio putealis</name>
    <dbReference type="NCBI Taxonomy" id="270496"/>
    <lineage>
        <taxon>Bacteria</taxon>
        <taxon>Pseudomonadati</taxon>
        <taxon>Thermodesulfobacteriota</taxon>
        <taxon>Desulfovibrionia</taxon>
        <taxon>Desulfovibrionales</taxon>
        <taxon>Desulfovibrionaceae</taxon>
        <taxon>Fundidesulfovibrio</taxon>
    </lineage>
</organism>
<dbReference type="EMBL" id="DSRP01000406">
    <property type="protein sequence ID" value="HGG92454.1"/>
    <property type="molecule type" value="Genomic_DNA"/>
</dbReference>
<proteinExistence type="predicted"/>
<evidence type="ECO:0000256" key="1">
    <source>
        <dbReference type="ARBA" id="ARBA00022630"/>
    </source>
</evidence>
<evidence type="ECO:0000313" key="4">
    <source>
        <dbReference type="EMBL" id="HGG92454.1"/>
    </source>
</evidence>
<keyword evidence="2" id="KW-0288">FMN</keyword>
<dbReference type="InterPro" id="IPR005025">
    <property type="entry name" value="FMN_Rdtase-like_dom"/>
</dbReference>
<dbReference type="PANTHER" id="PTHR43278">
    <property type="entry name" value="NAD(P)H-DEPENDENT FMN-CONTAINING OXIDOREDUCTASE YWQN-RELATED"/>
    <property type="match status" value="1"/>
</dbReference>
<evidence type="ECO:0000256" key="2">
    <source>
        <dbReference type="ARBA" id="ARBA00022643"/>
    </source>
</evidence>
<dbReference type="PANTHER" id="PTHR43278:SF4">
    <property type="entry name" value="NAD(P)H-DEPENDENT FMN-CONTAINING OXIDOREDUCTASE YWQN-RELATED"/>
    <property type="match status" value="1"/>
</dbReference>
<dbReference type="InterPro" id="IPR051796">
    <property type="entry name" value="ISF_SsuE-like"/>
</dbReference>
<dbReference type="InterPro" id="IPR029039">
    <property type="entry name" value="Flavoprotein-like_sf"/>
</dbReference>
<accession>A0A7C4EM27</accession>
<evidence type="ECO:0000259" key="3">
    <source>
        <dbReference type="Pfam" id="PF03358"/>
    </source>
</evidence>
<keyword evidence="1" id="KW-0285">Flavoprotein</keyword>
<dbReference type="GO" id="GO:0016491">
    <property type="term" value="F:oxidoreductase activity"/>
    <property type="evidence" value="ECO:0007669"/>
    <property type="project" value="InterPro"/>
</dbReference>
<dbReference type="Pfam" id="PF03358">
    <property type="entry name" value="FMN_red"/>
    <property type="match status" value="1"/>
</dbReference>
<dbReference type="Gene3D" id="3.40.50.360">
    <property type="match status" value="1"/>
</dbReference>
<comment type="caution">
    <text evidence="4">The sequence shown here is derived from an EMBL/GenBank/DDBJ whole genome shotgun (WGS) entry which is preliminary data.</text>
</comment>
<feature type="domain" description="NADPH-dependent FMN reductase-like" evidence="3">
    <location>
        <begin position="1"/>
        <end position="159"/>
    </location>
</feature>
<protein>
    <submittedName>
        <fullName evidence="4">Flavodoxin family protein</fullName>
    </submittedName>
</protein>
<gene>
    <name evidence="4" type="ORF">ENR59_05820</name>
</gene>
<name>A0A7C4EM27_9BACT</name>
<dbReference type="SUPFAM" id="SSF52218">
    <property type="entry name" value="Flavoproteins"/>
    <property type="match status" value="1"/>
</dbReference>
<reference evidence="4" key="1">
    <citation type="journal article" date="2020" name="mSystems">
        <title>Genome- and Community-Level Interaction Insights into Carbon Utilization and Element Cycling Functions of Hydrothermarchaeota in Hydrothermal Sediment.</title>
        <authorList>
            <person name="Zhou Z."/>
            <person name="Liu Y."/>
            <person name="Xu W."/>
            <person name="Pan J."/>
            <person name="Luo Z.H."/>
            <person name="Li M."/>
        </authorList>
    </citation>
    <scope>NUCLEOTIDE SEQUENCE [LARGE SCALE GENOMIC DNA]</scope>
    <source>
        <strain evidence="4">SpSt-413</strain>
    </source>
</reference>
<dbReference type="AlphaFoldDB" id="A0A7C4EM27"/>
<sequence>MNVVAFNGSARKDGNTAIMVRKVFEQLEAEGIATHMEQLHGERLSGCIACYECFKRKDGRCAVTKDKLNHYIELMTGADAIILASPTYFADVTAGMRALIERAGMVARANGDMLARKVGAGVVALRRGGGMQAFNSLNAFFLVEQMVVCGASYWNMGFGREIGQVEGDQEGMRTMEDLGRNMAWLLKKLRAD</sequence>